<dbReference type="Pfam" id="PF02082">
    <property type="entry name" value="Rrf2"/>
    <property type="match status" value="1"/>
</dbReference>
<dbReference type="Proteomes" id="UP000824118">
    <property type="component" value="Unassembled WGS sequence"/>
</dbReference>
<dbReference type="PANTHER" id="PTHR33221:SF5">
    <property type="entry name" value="HTH-TYPE TRANSCRIPTIONAL REGULATOR ISCR"/>
    <property type="match status" value="1"/>
</dbReference>
<gene>
    <name evidence="2" type="ORF">IAD22_06730</name>
</gene>
<dbReference type="EMBL" id="DVNG01000103">
    <property type="protein sequence ID" value="HIU50689.1"/>
    <property type="molecule type" value="Genomic_DNA"/>
</dbReference>
<evidence type="ECO:0000313" key="3">
    <source>
        <dbReference type="Proteomes" id="UP000824118"/>
    </source>
</evidence>
<dbReference type="GO" id="GO:0003700">
    <property type="term" value="F:DNA-binding transcription factor activity"/>
    <property type="evidence" value="ECO:0007669"/>
    <property type="project" value="TreeGrafter"/>
</dbReference>
<dbReference type="GO" id="GO:0005829">
    <property type="term" value="C:cytosol"/>
    <property type="evidence" value="ECO:0007669"/>
    <property type="project" value="TreeGrafter"/>
</dbReference>
<dbReference type="PROSITE" id="PS51197">
    <property type="entry name" value="HTH_RRF2_2"/>
    <property type="match status" value="1"/>
</dbReference>
<evidence type="ECO:0000313" key="2">
    <source>
        <dbReference type="EMBL" id="HIU50689.1"/>
    </source>
</evidence>
<dbReference type="InterPro" id="IPR036388">
    <property type="entry name" value="WH-like_DNA-bd_sf"/>
</dbReference>
<protein>
    <submittedName>
        <fullName evidence="2">Rrf2 family transcriptional regulator</fullName>
    </submittedName>
</protein>
<dbReference type="PANTHER" id="PTHR33221">
    <property type="entry name" value="WINGED HELIX-TURN-HELIX TRANSCRIPTIONAL REGULATOR, RRF2 FAMILY"/>
    <property type="match status" value="1"/>
</dbReference>
<proteinExistence type="predicted"/>
<dbReference type="NCBIfam" id="TIGR00738">
    <property type="entry name" value="rrf2_super"/>
    <property type="match status" value="1"/>
</dbReference>
<dbReference type="InterPro" id="IPR036390">
    <property type="entry name" value="WH_DNA-bd_sf"/>
</dbReference>
<comment type="caution">
    <text evidence="2">The sequence shown here is derived from an EMBL/GenBank/DDBJ whole genome shotgun (WGS) entry which is preliminary data.</text>
</comment>
<sequence length="159" mass="17951">MFISTKGRYALRIMLELALRNTEDYIPLRELTKSQGISIKYLEAIISILVKANYVEGLRGKGGGYKLSKSPEEYTVGSILRLTEGSLAPVSCLECDVNTCERADKCPTLPMWQKLKGFIDGYFDSITLQDLLEDRNLSHKDFVCNDLFSNKRGTINKDD</sequence>
<organism evidence="2 3">
    <name type="scientific">Candidatus Limousia pullorum</name>
    <dbReference type="NCBI Taxonomy" id="2840860"/>
    <lineage>
        <taxon>Bacteria</taxon>
        <taxon>Bacillati</taxon>
        <taxon>Bacillota</taxon>
        <taxon>Clostridia</taxon>
        <taxon>Eubacteriales</taxon>
        <taxon>Oscillospiraceae</taxon>
        <taxon>Oscillospiraceae incertae sedis</taxon>
        <taxon>Candidatus Limousia</taxon>
    </lineage>
</organism>
<dbReference type="Gene3D" id="1.10.10.10">
    <property type="entry name" value="Winged helix-like DNA-binding domain superfamily/Winged helix DNA-binding domain"/>
    <property type="match status" value="1"/>
</dbReference>
<dbReference type="SUPFAM" id="SSF46785">
    <property type="entry name" value="Winged helix' DNA-binding domain"/>
    <property type="match status" value="1"/>
</dbReference>
<evidence type="ECO:0000256" key="1">
    <source>
        <dbReference type="ARBA" id="ARBA00023125"/>
    </source>
</evidence>
<name>A0A9D1S808_9FIRM</name>
<keyword evidence="1" id="KW-0238">DNA-binding</keyword>
<reference evidence="2" key="1">
    <citation type="submission" date="2020-10" db="EMBL/GenBank/DDBJ databases">
        <authorList>
            <person name="Gilroy R."/>
        </authorList>
    </citation>
    <scope>NUCLEOTIDE SEQUENCE</scope>
    <source>
        <strain evidence="2">ChiGjej1B1-1684</strain>
    </source>
</reference>
<accession>A0A9D1S808</accession>
<reference evidence="2" key="2">
    <citation type="journal article" date="2021" name="PeerJ">
        <title>Extensive microbial diversity within the chicken gut microbiome revealed by metagenomics and culture.</title>
        <authorList>
            <person name="Gilroy R."/>
            <person name="Ravi A."/>
            <person name="Getino M."/>
            <person name="Pursley I."/>
            <person name="Horton D.L."/>
            <person name="Alikhan N.F."/>
            <person name="Baker D."/>
            <person name="Gharbi K."/>
            <person name="Hall N."/>
            <person name="Watson M."/>
            <person name="Adriaenssens E.M."/>
            <person name="Foster-Nyarko E."/>
            <person name="Jarju S."/>
            <person name="Secka A."/>
            <person name="Antonio M."/>
            <person name="Oren A."/>
            <person name="Chaudhuri R.R."/>
            <person name="La Ragione R."/>
            <person name="Hildebrand F."/>
            <person name="Pallen M.J."/>
        </authorList>
    </citation>
    <scope>NUCLEOTIDE SEQUENCE</scope>
    <source>
        <strain evidence="2">ChiGjej1B1-1684</strain>
    </source>
</reference>
<dbReference type="InterPro" id="IPR000944">
    <property type="entry name" value="Tscrpt_reg_Rrf2"/>
</dbReference>
<dbReference type="AlphaFoldDB" id="A0A9D1S808"/>
<dbReference type="GO" id="GO:0003677">
    <property type="term" value="F:DNA binding"/>
    <property type="evidence" value="ECO:0007669"/>
    <property type="project" value="UniProtKB-KW"/>
</dbReference>